<gene>
    <name evidence="9" type="ORF">BST12_15585</name>
</gene>
<evidence type="ECO:0000256" key="2">
    <source>
        <dbReference type="ARBA" id="ARBA00005531"/>
    </source>
</evidence>
<reference evidence="9 10" key="1">
    <citation type="submission" date="2017-02" db="EMBL/GenBank/DDBJ databases">
        <title>The new phylogeny of genus Mycobacterium.</title>
        <authorList>
            <person name="Tortoli E."/>
            <person name="Trovato A."/>
            <person name="Cirillo D.M."/>
        </authorList>
    </citation>
    <scope>NUCLEOTIDE SEQUENCE [LARGE SCALE GENOMIC DNA]</scope>
    <source>
        <strain evidence="9 10">DSM 45057</strain>
    </source>
</reference>
<organism evidence="9 10">
    <name type="scientific">Mycobacterium angelicum</name>
    <dbReference type="NCBI Taxonomy" id="470074"/>
    <lineage>
        <taxon>Bacteria</taxon>
        <taxon>Bacillati</taxon>
        <taxon>Actinomycetota</taxon>
        <taxon>Actinomycetes</taxon>
        <taxon>Mycobacteriales</taxon>
        <taxon>Mycobacteriaceae</taxon>
        <taxon>Mycobacterium</taxon>
    </lineage>
</organism>
<dbReference type="Pfam" id="PF00195">
    <property type="entry name" value="Chal_sti_synt_N"/>
    <property type="match status" value="1"/>
</dbReference>
<dbReference type="InterPro" id="IPR011141">
    <property type="entry name" value="Polyketide_synthase_type-III"/>
</dbReference>
<comment type="caution">
    <text evidence="9">The sequence shown here is derived from an EMBL/GenBank/DDBJ whole genome shotgun (WGS) entry which is preliminary data.</text>
</comment>
<sequence>MSTTAEGGVPRVDPLLDLAQLPPAPPTTIAVIESIATGTPPQAVKQSDAAVRVAGCFTNPEQHERISRIYQKTMIDTRRMAVDPLDAGFDAFRRQPATIRERMELFYRHAVPLAVEVSGRALAGVEHRVDEIGMLVFVTSTGFIAPGVDAAIVKQLGLSRSISRVVVNFMGCAAAMNAIRTATNYVRSHPAMKALVVCLELCSVNAVFADDINDVVIHSLFGDGCAAVVIGASQVHEKLEPGKVVIRSSFSQLLDDAEDGIVLGVNHNGITCELSENLPNYIYAGVEPVIAEMLRDNGLATSDIDLWAIHPGGPKIIEESARSLAIPAQLAAPSWEVLARFGNMLSVSLVFVLELMVQQADSALTKPIRTGVAFAFAPGVTIEGMLFDIICR</sequence>
<dbReference type="InterPro" id="IPR001099">
    <property type="entry name" value="Chalcone/stilbene_synt_N"/>
</dbReference>
<dbReference type="GO" id="GO:0030639">
    <property type="term" value="P:polyketide biosynthetic process"/>
    <property type="evidence" value="ECO:0007669"/>
    <property type="project" value="TreeGrafter"/>
</dbReference>
<protein>
    <submittedName>
        <fullName evidence="9">Type III polyketide synthase</fullName>
    </submittedName>
</protein>
<dbReference type="Gene3D" id="3.40.47.10">
    <property type="match status" value="2"/>
</dbReference>
<feature type="domain" description="Chalcone/stilbene synthase C-terminal" evidence="8">
    <location>
        <begin position="247"/>
        <end position="388"/>
    </location>
</feature>
<dbReference type="GO" id="GO:0016747">
    <property type="term" value="F:acyltransferase activity, transferring groups other than amino-acyl groups"/>
    <property type="evidence" value="ECO:0007669"/>
    <property type="project" value="InterPro"/>
</dbReference>
<feature type="domain" description="Chalcone/stilbene synthase N-terminal" evidence="7">
    <location>
        <begin position="30"/>
        <end position="232"/>
    </location>
</feature>
<dbReference type="InterPro" id="IPR016039">
    <property type="entry name" value="Thiolase-like"/>
</dbReference>
<evidence type="ECO:0000256" key="5">
    <source>
        <dbReference type="ARBA" id="ARBA00022832"/>
    </source>
</evidence>
<dbReference type="Proteomes" id="UP000192284">
    <property type="component" value="Unassembled WGS sequence"/>
</dbReference>
<keyword evidence="10" id="KW-1185">Reference proteome</keyword>
<evidence type="ECO:0000313" key="9">
    <source>
        <dbReference type="EMBL" id="ORA20308.1"/>
    </source>
</evidence>
<comment type="pathway">
    <text evidence="1">Lipid metabolism; fatty acid biosynthesis.</text>
</comment>
<dbReference type="PIRSF" id="PIRSF000451">
    <property type="entry name" value="PKS_III"/>
    <property type="match status" value="1"/>
</dbReference>
<evidence type="ECO:0000313" key="10">
    <source>
        <dbReference type="Proteomes" id="UP000192284"/>
    </source>
</evidence>
<comment type="similarity">
    <text evidence="2">Belongs to the thiolase-like superfamily. Chalcone/stilbene synthases family.</text>
</comment>
<proteinExistence type="inferred from homology"/>
<dbReference type="CDD" id="cd00831">
    <property type="entry name" value="CHS_like"/>
    <property type="match status" value="1"/>
</dbReference>
<keyword evidence="5" id="KW-0443">Lipid metabolism</keyword>
<dbReference type="PANTHER" id="PTHR11877:SF46">
    <property type="entry name" value="TYPE III POLYKETIDE SYNTHASE A"/>
    <property type="match status" value="1"/>
</dbReference>
<dbReference type="Pfam" id="PF02797">
    <property type="entry name" value="Chal_sti_synt_C"/>
    <property type="match status" value="1"/>
</dbReference>
<comment type="subunit">
    <text evidence="3">Homodimer.</text>
</comment>
<accession>A0A1W9ZRT9</accession>
<dbReference type="EMBL" id="MVHE01000023">
    <property type="protein sequence ID" value="ORA20308.1"/>
    <property type="molecule type" value="Genomic_DNA"/>
</dbReference>
<evidence type="ECO:0000256" key="6">
    <source>
        <dbReference type="PIRSR" id="PIRSR000451-1"/>
    </source>
</evidence>
<dbReference type="AlphaFoldDB" id="A0A1W9ZRT9"/>
<evidence type="ECO:0000259" key="8">
    <source>
        <dbReference type="Pfam" id="PF02797"/>
    </source>
</evidence>
<keyword evidence="5" id="KW-0276">Fatty acid metabolism</keyword>
<dbReference type="InterPro" id="IPR012328">
    <property type="entry name" value="Chalcone/stilbene_synt_C"/>
</dbReference>
<dbReference type="PANTHER" id="PTHR11877">
    <property type="entry name" value="HYDROXYMETHYLGLUTARYL-COA SYNTHASE"/>
    <property type="match status" value="1"/>
</dbReference>
<dbReference type="SUPFAM" id="SSF53901">
    <property type="entry name" value="Thiolase-like"/>
    <property type="match status" value="1"/>
</dbReference>
<dbReference type="UniPathway" id="UPA00094"/>
<name>A0A1W9ZRT9_MYCAN</name>
<feature type="active site" description="Acyl-thioester intermediate" evidence="6">
    <location>
        <position position="172"/>
    </location>
</feature>
<dbReference type="GO" id="GO:0006633">
    <property type="term" value="P:fatty acid biosynthetic process"/>
    <property type="evidence" value="ECO:0007669"/>
    <property type="project" value="UniProtKB-UniPathway"/>
</dbReference>
<evidence type="ECO:0000256" key="4">
    <source>
        <dbReference type="ARBA" id="ARBA00022679"/>
    </source>
</evidence>
<evidence type="ECO:0000256" key="1">
    <source>
        <dbReference type="ARBA" id="ARBA00005194"/>
    </source>
</evidence>
<keyword evidence="4" id="KW-0808">Transferase</keyword>
<evidence type="ECO:0000256" key="3">
    <source>
        <dbReference type="ARBA" id="ARBA00011738"/>
    </source>
</evidence>
<dbReference type="OrthoDB" id="9786288at2"/>
<evidence type="ECO:0000259" key="7">
    <source>
        <dbReference type="Pfam" id="PF00195"/>
    </source>
</evidence>
<dbReference type="RefSeq" id="WP_083114013.1">
    <property type="nucleotide sequence ID" value="NZ_JACKTS010000031.1"/>
</dbReference>